<protein>
    <submittedName>
        <fullName evidence="2">Uncharacterized protein</fullName>
    </submittedName>
</protein>
<proteinExistence type="predicted"/>
<organism evidence="2 3">
    <name type="scientific">Portunus trituberculatus</name>
    <name type="common">Swimming crab</name>
    <name type="synonym">Neptunus trituberculatus</name>
    <dbReference type="NCBI Taxonomy" id="210409"/>
    <lineage>
        <taxon>Eukaryota</taxon>
        <taxon>Metazoa</taxon>
        <taxon>Ecdysozoa</taxon>
        <taxon>Arthropoda</taxon>
        <taxon>Crustacea</taxon>
        <taxon>Multicrustacea</taxon>
        <taxon>Malacostraca</taxon>
        <taxon>Eumalacostraca</taxon>
        <taxon>Eucarida</taxon>
        <taxon>Decapoda</taxon>
        <taxon>Pleocyemata</taxon>
        <taxon>Brachyura</taxon>
        <taxon>Eubrachyura</taxon>
        <taxon>Portunoidea</taxon>
        <taxon>Portunidae</taxon>
        <taxon>Portuninae</taxon>
        <taxon>Portunus</taxon>
    </lineage>
</organism>
<gene>
    <name evidence="2" type="ORF">E2C01_102132</name>
</gene>
<sequence length="113" mass="13657">MLEYLYSHLSIWKSGCFKKNQLYFSPKAWFPSPRASRDQYERKSEQRCSITCSRYSSYIALFTSTLLLDGVSFPQCRKFDHHAHTLREEEDEGTQEKRKNRRKRRIRIKVMEI</sequence>
<dbReference type="Proteomes" id="UP000324222">
    <property type="component" value="Unassembled WGS sequence"/>
</dbReference>
<feature type="region of interest" description="Disordered" evidence="1">
    <location>
        <begin position="86"/>
        <end position="105"/>
    </location>
</feature>
<evidence type="ECO:0000313" key="2">
    <source>
        <dbReference type="EMBL" id="MPD06326.1"/>
    </source>
</evidence>
<evidence type="ECO:0000313" key="3">
    <source>
        <dbReference type="Proteomes" id="UP000324222"/>
    </source>
</evidence>
<keyword evidence="3" id="KW-1185">Reference proteome</keyword>
<dbReference type="AlphaFoldDB" id="A0A5B7KHM8"/>
<comment type="caution">
    <text evidence="2">The sequence shown here is derived from an EMBL/GenBank/DDBJ whole genome shotgun (WGS) entry which is preliminary data.</text>
</comment>
<name>A0A5B7KHM8_PORTR</name>
<evidence type="ECO:0000256" key="1">
    <source>
        <dbReference type="SAM" id="MobiDB-lite"/>
    </source>
</evidence>
<accession>A0A5B7KHM8</accession>
<dbReference type="EMBL" id="VSRR010150568">
    <property type="protein sequence ID" value="MPD06326.1"/>
    <property type="molecule type" value="Genomic_DNA"/>
</dbReference>
<reference evidence="2 3" key="1">
    <citation type="submission" date="2019-05" db="EMBL/GenBank/DDBJ databases">
        <title>Another draft genome of Portunus trituberculatus and its Hox gene families provides insights of decapod evolution.</title>
        <authorList>
            <person name="Jeong J.-H."/>
            <person name="Song I."/>
            <person name="Kim S."/>
            <person name="Choi T."/>
            <person name="Kim D."/>
            <person name="Ryu S."/>
            <person name="Kim W."/>
        </authorList>
    </citation>
    <scope>NUCLEOTIDE SEQUENCE [LARGE SCALE GENOMIC DNA]</scope>
    <source>
        <tissue evidence="2">Muscle</tissue>
    </source>
</reference>